<accession>A0A1H5Z820</accession>
<feature type="domain" description="HNH" evidence="1">
    <location>
        <begin position="74"/>
        <end position="117"/>
    </location>
</feature>
<proteinExistence type="predicted"/>
<dbReference type="CDD" id="cd00085">
    <property type="entry name" value="HNHc"/>
    <property type="match status" value="1"/>
</dbReference>
<dbReference type="Pfam" id="PF01844">
    <property type="entry name" value="HNH"/>
    <property type="match status" value="1"/>
</dbReference>
<keyword evidence="2" id="KW-0255">Endonuclease</keyword>
<evidence type="ECO:0000313" key="3">
    <source>
        <dbReference type="Proteomes" id="UP000236738"/>
    </source>
</evidence>
<organism evidence="2 3">
    <name type="scientific">Halpernia humi</name>
    <dbReference type="NCBI Taxonomy" id="493375"/>
    <lineage>
        <taxon>Bacteria</taxon>
        <taxon>Pseudomonadati</taxon>
        <taxon>Bacteroidota</taxon>
        <taxon>Flavobacteriia</taxon>
        <taxon>Flavobacteriales</taxon>
        <taxon>Weeksellaceae</taxon>
        <taxon>Chryseobacterium group</taxon>
        <taxon>Halpernia</taxon>
    </lineage>
</organism>
<dbReference type="InterPro" id="IPR002711">
    <property type="entry name" value="HNH"/>
</dbReference>
<evidence type="ECO:0000313" key="2">
    <source>
        <dbReference type="EMBL" id="SEG31865.1"/>
    </source>
</evidence>
<keyword evidence="2" id="KW-0378">Hydrolase</keyword>
<dbReference type="GO" id="GO:0008270">
    <property type="term" value="F:zinc ion binding"/>
    <property type="evidence" value="ECO:0007669"/>
    <property type="project" value="InterPro"/>
</dbReference>
<dbReference type="EMBL" id="FNUS01000004">
    <property type="protein sequence ID" value="SEG31865.1"/>
    <property type="molecule type" value="Genomic_DNA"/>
</dbReference>
<dbReference type="InterPro" id="IPR003615">
    <property type="entry name" value="HNH_nuc"/>
</dbReference>
<name>A0A1H5Z820_9FLAO</name>
<reference evidence="3" key="1">
    <citation type="submission" date="2016-10" db="EMBL/GenBank/DDBJ databases">
        <authorList>
            <person name="Varghese N."/>
            <person name="Submissions S."/>
        </authorList>
    </citation>
    <scope>NUCLEOTIDE SEQUENCE [LARGE SCALE GENOMIC DNA]</scope>
    <source>
        <strain evidence="3">DSM 21580</strain>
    </source>
</reference>
<protein>
    <submittedName>
        <fullName evidence="2">HNH endonuclease</fullName>
    </submittedName>
</protein>
<dbReference type="GO" id="GO:0003676">
    <property type="term" value="F:nucleic acid binding"/>
    <property type="evidence" value="ECO:0007669"/>
    <property type="project" value="InterPro"/>
</dbReference>
<gene>
    <name evidence="2" type="ORF">SAMN05421847_2017</name>
</gene>
<keyword evidence="2" id="KW-0540">Nuclease</keyword>
<dbReference type="Proteomes" id="UP000236738">
    <property type="component" value="Unassembled WGS sequence"/>
</dbReference>
<dbReference type="AlphaFoldDB" id="A0A1H5Z820"/>
<dbReference type="RefSeq" id="WP_103913898.1">
    <property type="nucleotide sequence ID" value="NZ_FNUS01000004.1"/>
</dbReference>
<sequence>MNNLIKYGIDNDLATIAESKNLNISTIKNTSKRNLVDKYNLNDYQATILKRSISRHPIDEDIIQELLERSAFTCCICKGHKSDAYIIHHIEHYNKSQDNSYENLAVLCPNDHELAHREGEALANKITPKNIIRAKTKWEKEVESNSIKRLALDGDVNDLDYINVNRVLELALQINSEIPITVYTDRLLDNNLILKTGNINPELYEKYNLNKNTPLKFFAMYGSTMLIQHYYEMLLFTLSKITLYDLDDLLKISEIKKGIVGKYCFYSGGVYGRTYKEKIIDENSTPTLIHIRRKPFFVEWKVDPMYITSSTASWRIGRRPVYLVYGKIIDIQEIEKDGEKTLLIDIRPYAFGIPNKSKQRTPDIHYRDIDYSQYE</sequence>
<dbReference type="OrthoDB" id="9802640at2"/>
<dbReference type="GO" id="GO:0004519">
    <property type="term" value="F:endonuclease activity"/>
    <property type="evidence" value="ECO:0007669"/>
    <property type="project" value="UniProtKB-KW"/>
</dbReference>
<keyword evidence="3" id="KW-1185">Reference proteome</keyword>
<evidence type="ECO:0000259" key="1">
    <source>
        <dbReference type="Pfam" id="PF01844"/>
    </source>
</evidence>